<name>A0ABQ9VM91_SAGOE</name>
<evidence type="ECO:0000313" key="3">
    <source>
        <dbReference type="EMBL" id="KAK2109688.1"/>
    </source>
</evidence>
<dbReference type="EMBL" id="JASSZA010000005">
    <property type="protein sequence ID" value="KAK2109688.1"/>
    <property type="molecule type" value="Genomic_DNA"/>
</dbReference>
<reference evidence="3 4" key="1">
    <citation type="submission" date="2023-05" db="EMBL/GenBank/DDBJ databases">
        <title>B98-5 Cell Line De Novo Hybrid Assembly: An Optical Mapping Approach.</title>
        <authorList>
            <person name="Kananen K."/>
            <person name="Auerbach J.A."/>
            <person name="Kautto E."/>
            <person name="Blachly J.S."/>
        </authorList>
    </citation>
    <scope>NUCLEOTIDE SEQUENCE [LARGE SCALE GENOMIC DNA]</scope>
    <source>
        <strain evidence="3">B95-8</strain>
        <tissue evidence="3">Cell line</tissue>
    </source>
</reference>
<comment type="caution">
    <text evidence="3">The sequence shown here is derived from an EMBL/GenBank/DDBJ whole genome shotgun (WGS) entry which is preliminary data.</text>
</comment>
<dbReference type="InterPro" id="IPR040342">
    <property type="entry name" value="DNAAF9"/>
</dbReference>
<evidence type="ECO:0000256" key="1">
    <source>
        <dbReference type="SAM" id="MobiDB-lite"/>
    </source>
</evidence>
<protein>
    <recommendedName>
        <fullName evidence="2">DAAF9 pita-bread-like domain-containing protein</fullName>
    </recommendedName>
</protein>
<evidence type="ECO:0000259" key="2">
    <source>
        <dbReference type="Pfam" id="PF25203"/>
    </source>
</evidence>
<gene>
    <name evidence="3" type="ORF">P7K49_009434</name>
</gene>
<accession>A0ABQ9VM91</accession>
<keyword evidence="4" id="KW-1185">Reference proteome</keyword>
<dbReference type="PANTHER" id="PTHR33664:SF1">
    <property type="entry name" value="DYNEIN AXONEMAL ASSEMBLY FACTOR 9"/>
    <property type="match status" value="1"/>
</dbReference>
<dbReference type="InterPro" id="IPR058844">
    <property type="entry name" value="PB_DAAF9"/>
</dbReference>
<sequence>MEGCLGQELFSNHMFLSSLSSPNRQPFVLFGNHSTRENLNAGNFNFPSEGHLVRSTGPGGSFAKHMVAQCVSPKGPLACSRTYFFGTTHVPYLGGDSQLPKKTEQINKSTTSSPVGFPSRGSSSSQPSAGLVKKRSETTVWLGPWKSSKKPFDIGKVVYDVDIRETVAVVTSSLPSPLLTELHLAKTLRADVRFQEPGKSGGKSTFTDLTFHCCHHSWSLLWTQQAKEVAEQTLGSGLDFFELIPFKAALR</sequence>
<dbReference type="Proteomes" id="UP001266305">
    <property type="component" value="Unassembled WGS sequence"/>
</dbReference>
<proteinExistence type="predicted"/>
<feature type="compositionally biased region" description="Low complexity" evidence="1">
    <location>
        <begin position="112"/>
        <end position="130"/>
    </location>
</feature>
<dbReference type="Pfam" id="PF25203">
    <property type="entry name" value="PB_DAAF9"/>
    <property type="match status" value="1"/>
</dbReference>
<feature type="domain" description="DAAF9 pita-bread-like" evidence="2">
    <location>
        <begin position="20"/>
        <end position="107"/>
    </location>
</feature>
<evidence type="ECO:0000313" key="4">
    <source>
        <dbReference type="Proteomes" id="UP001266305"/>
    </source>
</evidence>
<organism evidence="3 4">
    <name type="scientific">Saguinus oedipus</name>
    <name type="common">Cotton-top tamarin</name>
    <name type="synonym">Oedipomidas oedipus</name>
    <dbReference type="NCBI Taxonomy" id="9490"/>
    <lineage>
        <taxon>Eukaryota</taxon>
        <taxon>Metazoa</taxon>
        <taxon>Chordata</taxon>
        <taxon>Craniata</taxon>
        <taxon>Vertebrata</taxon>
        <taxon>Euteleostomi</taxon>
        <taxon>Mammalia</taxon>
        <taxon>Eutheria</taxon>
        <taxon>Euarchontoglires</taxon>
        <taxon>Primates</taxon>
        <taxon>Haplorrhini</taxon>
        <taxon>Platyrrhini</taxon>
        <taxon>Cebidae</taxon>
        <taxon>Callitrichinae</taxon>
        <taxon>Saguinus</taxon>
    </lineage>
</organism>
<feature type="region of interest" description="Disordered" evidence="1">
    <location>
        <begin position="96"/>
        <end position="131"/>
    </location>
</feature>
<dbReference type="PANTHER" id="PTHR33664">
    <property type="entry name" value="RCG26366"/>
    <property type="match status" value="1"/>
</dbReference>